<dbReference type="InParanoid" id="S8E7T5"/>
<evidence type="ECO:0008006" key="3">
    <source>
        <dbReference type="Google" id="ProtNLM"/>
    </source>
</evidence>
<evidence type="ECO:0000313" key="1">
    <source>
        <dbReference type="EMBL" id="EPS99418.1"/>
    </source>
</evidence>
<dbReference type="eggNOG" id="ENOG502RVZW">
    <property type="taxonomic scope" value="Eukaryota"/>
</dbReference>
<dbReference type="EMBL" id="KE504157">
    <property type="protein sequence ID" value="EPS99418.1"/>
    <property type="molecule type" value="Genomic_DNA"/>
</dbReference>
<reference evidence="1 2" key="1">
    <citation type="journal article" date="2012" name="Science">
        <title>The Paleozoic origin of enzymatic lignin decomposition reconstructed from 31 fungal genomes.</title>
        <authorList>
            <person name="Floudas D."/>
            <person name="Binder M."/>
            <person name="Riley R."/>
            <person name="Barry K."/>
            <person name="Blanchette R.A."/>
            <person name="Henrissat B."/>
            <person name="Martinez A.T."/>
            <person name="Otillar R."/>
            <person name="Spatafora J.W."/>
            <person name="Yadav J.S."/>
            <person name="Aerts A."/>
            <person name="Benoit I."/>
            <person name="Boyd A."/>
            <person name="Carlson A."/>
            <person name="Copeland A."/>
            <person name="Coutinho P.M."/>
            <person name="de Vries R.P."/>
            <person name="Ferreira P."/>
            <person name="Findley K."/>
            <person name="Foster B."/>
            <person name="Gaskell J."/>
            <person name="Glotzer D."/>
            <person name="Gorecki P."/>
            <person name="Heitman J."/>
            <person name="Hesse C."/>
            <person name="Hori C."/>
            <person name="Igarashi K."/>
            <person name="Jurgens J.A."/>
            <person name="Kallen N."/>
            <person name="Kersten P."/>
            <person name="Kohler A."/>
            <person name="Kuees U."/>
            <person name="Kumar T.K.A."/>
            <person name="Kuo A."/>
            <person name="LaButti K."/>
            <person name="Larrondo L.F."/>
            <person name="Lindquist E."/>
            <person name="Ling A."/>
            <person name="Lombard V."/>
            <person name="Lucas S."/>
            <person name="Lundell T."/>
            <person name="Martin R."/>
            <person name="McLaughlin D.J."/>
            <person name="Morgenstern I."/>
            <person name="Morin E."/>
            <person name="Murat C."/>
            <person name="Nagy L.G."/>
            <person name="Nolan M."/>
            <person name="Ohm R.A."/>
            <person name="Patyshakuliyeva A."/>
            <person name="Rokas A."/>
            <person name="Ruiz-Duenas F.J."/>
            <person name="Sabat G."/>
            <person name="Salamov A."/>
            <person name="Samejima M."/>
            <person name="Schmutz J."/>
            <person name="Slot J.C."/>
            <person name="St John F."/>
            <person name="Stenlid J."/>
            <person name="Sun H."/>
            <person name="Sun S."/>
            <person name="Syed K."/>
            <person name="Tsang A."/>
            <person name="Wiebenga A."/>
            <person name="Young D."/>
            <person name="Pisabarro A."/>
            <person name="Eastwood D.C."/>
            <person name="Martin F."/>
            <person name="Cullen D."/>
            <person name="Grigoriev I.V."/>
            <person name="Hibbett D.S."/>
        </authorList>
    </citation>
    <scope>NUCLEOTIDE SEQUENCE</scope>
    <source>
        <strain evidence="2">FP-58527</strain>
    </source>
</reference>
<proteinExistence type="predicted"/>
<accession>S8E7T5</accession>
<dbReference type="HOGENOM" id="CLU_032325_0_0_1"/>
<keyword evidence="2" id="KW-1185">Reference proteome</keyword>
<dbReference type="SUPFAM" id="SSF81383">
    <property type="entry name" value="F-box domain"/>
    <property type="match status" value="1"/>
</dbReference>
<dbReference type="AlphaFoldDB" id="S8E7T5"/>
<name>S8E7T5_FOMSC</name>
<dbReference type="InterPro" id="IPR036047">
    <property type="entry name" value="F-box-like_dom_sf"/>
</dbReference>
<dbReference type="Proteomes" id="UP000015241">
    <property type="component" value="Unassembled WGS sequence"/>
</dbReference>
<sequence>MASIQRYRSRHEQTRDPIQAPISKAQLYSSEFGLGESALSLSGYMGIENLNQDVLRLVLSNLNSADAHRLSWTSRALRNVAREQVLLRTLRIQNLTDRWRMHEHQSSSEDPEGLLWARGAVLLADLLLKVSTLHTFSLHYTEVWMRFEPRIITAVSSIRHLKEIEFTGFGERAMDTLRTLQSAPTKLRLSDLTVSSRLFSYSMGMDTAGLSLPSVRTLSVRAYLFLPGEHPFARIFPNVREVDFGYDGRTSLVTQWPSLETVRGATAQLRSWADMHPIHCLELLRHFPKTDGTTFEILASDGPNVPQERADALAVVTNLQPVALLATLSTRLGHRYLRRLFTVSQRLRYVCGGVGQHSYSHPEWSDPEDSPKSYAKAREGVIDLMRQWASSVPTIRYLSLEAPPATRNHRASASNSKADQLPGLCIEDYESFWWKIDRDGDVHTVTPIHPEQGTQISQFLCSPRYLWDEDLDLQLREAAPLRHLLQ</sequence>
<dbReference type="OrthoDB" id="2780918at2759"/>
<gene>
    <name evidence="1" type="ORF">FOMPIDRAFT_1017121</name>
</gene>
<organism evidence="1 2">
    <name type="scientific">Fomitopsis schrenkii</name>
    <name type="common">Brown rot fungus</name>
    <dbReference type="NCBI Taxonomy" id="2126942"/>
    <lineage>
        <taxon>Eukaryota</taxon>
        <taxon>Fungi</taxon>
        <taxon>Dikarya</taxon>
        <taxon>Basidiomycota</taxon>
        <taxon>Agaricomycotina</taxon>
        <taxon>Agaricomycetes</taxon>
        <taxon>Polyporales</taxon>
        <taxon>Fomitopsis</taxon>
    </lineage>
</organism>
<evidence type="ECO:0000313" key="2">
    <source>
        <dbReference type="Proteomes" id="UP000015241"/>
    </source>
</evidence>
<protein>
    <recommendedName>
        <fullName evidence="3">F-box domain-containing protein</fullName>
    </recommendedName>
</protein>